<dbReference type="InterPro" id="IPR001851">
    <property type="entry name" value="ABC_transp_permease"/>
</dbReference>
<keyword evidence="9" id="KW-1185">Reference proteome</keyword>
<dbReference type="Pfam" id="PF02653">
    <property type="entry name" value="BPD_transp_2"/>
    <property type="match status" value="1"/>
</dbReference>
<name>A0ABT1A2C9_9PSEU</name>
<dbReference type="RefSeq" id="WP_252440424.1">
    <property type="nucleotide sequence ID" value="NZ_JAGSOV010000039.1"/>
</dbReference>
<feature type="transmembrane region" description="Helical" evidence="7">
    <location>
        <begin position="20"/>
        <end position="48"/>
    </location>
</feature>
<dbReference type="CDD" id="cd06581">
    <property type="entry name" value="TM_PBP1_LivM_like"/>
    <property type="match status" value="1"/>
</dbReference>
<organism evidence="8 9">
    <name type="scientific">Pseudonocardia humida</name>
    <dbReference type="NCBI Taxonomy" id="2800819"/>
    <lineage>
        <taxon>Bacteria</taxon>
        <taxon>Bacillati</taxon>
        <taxon>Actinomycetota</taxon>
        <taxon>Actinomycetes</taxon>
        <taxon>Pseudonocardiales</taxon>
        <taxon>Pseudonocardiaceae</taxon>
        <taxon>Pseudonocardia</taxon>
    </lineage>
</organism>
<evidence type="ECO:0000313" key="9">
    <source>
        <dbReference type="Proteomes" id="UP001165283"/>
    </source>
</evidence>
<protein>
    <submittedName>
        <fullName evidence="8">Branched-chain amino acid ABC transporter permease</fullName>
    </submittedName>
</protein>
<keyword evidence="5 7" id="KW-0472">Membrane</keyword>
<keyword evidence="4 7" id="KW-1133">Transmembrane helix</keyword>
<feature type="transmembrane region" description="Helical" evidence="7">
    <location>
        <begin position="119"/>
        <end position="140"/>
    </location>
</feature>
<feature type="transmembrane region" description="Helical" evidence="7">
    <location>
        <begin position="170"/>
        <end position="189"/>
    </location>
</feature>
<comment type="subcellular location">
    <subcellularLocation>
        <location evidence="1">Cell membrane</location>
        <topology evidence="1">Multi-pass membrane protein</topology>
    </subcellularLocation>
</comment>
<dbReference type="PANTHER" id="PTHR30482">
    <property type="entry name" value="HIGH-AFFINITY BRANCHED-CHAIN AMINO ACID TRANSPORT SYSTEM PERMEASE"/>
    <property type="match status" value="1"/>
</dbReference>
<sequence>MTTRGWFDTPLRRANTIVVVLALAVAVVFPLFADAALTGVGFVALIYAIRNFTWNIAGGFVGLLSLAHASAFGVGAFAVAVLAWGHGWNPWLAMLVGALAAAVLGLVTSLVMSRFGVNAFFYALGTMAITLALQGVAASWDLLGAATGLQNLGAEQGFAALQWFLDPTPFYFIALTFLVLVTVGTALMMRRTRFGRSLPFIREDPVMAASMGVPVVRNQALAMAISMGLTAVPGTLMAQYVQFVSYDSVLTLEIGVAMLVGTIIGGAGTLAGPIVAGIGIAAVEELLRGLEVSSANVSSYTQIVYAVLVIAVLRFGAHGIVPMWESAIQRLSAPRRRPPSGDDPPLVSNPPPVSLSTGGG</sequence>
<evidence type="ECO:0000256" key="6">
    <source>
        <dbReference type="SAM" id="MobiDB-lite"/>
    </source>
</evidence>
<dbReference type="PANTHER" id="PTHR30482:SF10">
    <property type="entry name" value="HIGH-AFFINITY BRANCHED-CHAIN AMINO ACID TRANSPORT PROTEIN BRAE"/>
    <property type="match status" value="1"/>
</dbReference>
<accession>A0ABT1A2C9</accession>
<keyword evidence="3 7" id="KW-0812">Transmembrane</keyword>
<keyword evidence="2" id="KW-1003">Cell membrane</keyword>
<dbReference type="InterPro" id="IPR043428">
    <property type="entry name" value="LivM-like"/>
</dbReference>
<evidence type="ECO:0000256" key="5">
    <source>
        <dbReference type="ARBA" id="ARBA00023136"/>
    </source>
</evidence>
<feature type="transmembrane region" description="Helical" evidence="7">
    <location>
        <begin position="220"/>
        <end position="242"/>
    </location>
</feature>
<dbReference type="Proteomes" id="UP001165283">
    <property type="component" value="Unassembled WGS sequence"/>
</dbReference>
<reference evidence="8" key="1">
    <citation type="submission" date="2021-04" db="EMBL/GenBank/DDBJ databases">
        <title>Pseudonocardia sp. nov., isolated from sandy soil of mangrove forest.</title>
        <authorList>
            <person name="Zan Z."/>
            <person name="Huang R."/>
            <person name="Liu W."/>
        </authorList>
    </citation>
    <scope>NUCLEOTIDE SEQUENCE</scope>
    <source>
        <strain evidence="8">S2-4</strain>
    </source>
</reference>
<gene>
    <name evidence="8" type="ORF">KDL28_18630</name>
</gene>
<evidence type="ECO:0000256" key="7">
    <source>
        <dbReference type="SAM" id="Phobius"/>
    </source>
</evidence>
<feature type="transmembrane region" description="Helical" evidence="7">
    <location>
        <begin position="303"/>
        <end position="324"/>
    </location>
</feature>
<dbReference type="EMBL" id="JAGSOV010000039">
    <property type="protein sequence ID" value="MCO1657080.1"/>
    <property type="molecule type" value="Genomic_DNA"/>
</dbReference>
<feature type="region of interest" description="Disordered" evidence="6">
    <location>
        <begin position="333"/>
        <end position="360"/>
    </location>
</feature>
<evidence type="ECO:0000256" key="1">
    <source>
        <dbReference type="ARBA" id="ARBA00004651"/>
    </source>
</evidence>
<feature type="transmembrane region" description="Helical" evidence="7">
    <location>
        <begin position="60"/>
        <end position="85"/>
    </location>
</feature>
<proteinExistence type="predicted"/>
<evidence type="ECO:0000256" key="4">
    <source>
        <dbReference type="ARBA" id="ARBA00022989"/>
    </source>
</evidence>
<feature type="transmembrane region" description="Helical" evidence="7">
    <location>
        <begin position="91"/>
        <end position="112"/>
    </location>
</feature>
<feature type="transmembrane region" description="Helical" evidence="7">
    <location>
        <begin position="254"/>
        <end position="283"/>
    </location>
</feature>
<evidence type="ECO:0000256" key="2">
    <source>
        <dbReference type="ARBA" id="ARBA00022475"/>
    </source>
</evidence>
<evidence type="ECO:0000313" key="8">
    <source>
        <dbReference type="EMBL" id="MCO1657080.1"/>
    </source>
</evidence>
<evidence type="ECO:0000256" key="3">
    <source>
        <dbReference type="ARBA" id="ARBA00022692"/>
    </source>
</evidence>
<comment type="caution">
    <text evidence="8">The sequence shown here is derived from an EMBL/GenBank/DDBJ whole genome shotgun (WGS) entry which is preliminary data.</text>
</comment>